<protein>
    <submittedName>
        <fullName evidence="1">Uncharacterized protein</fullName>
    </submittedName>
</protein>
<dbReference type="Proteomes" id="UP001148629">
    <property type="component" value="Unassembled WGS sequence"/>
</dbReference>
<proteinExistence type="predicted"/>
<comment type="caution">
    <text evidence="1">The sequence shown here is derived from an EMBL/GenBank/DDBJ whole genome shotgun (WGS) entry which is preliminary data.</text>
</comment>
<evidence type="ECO:0000313" key="2">
    <source>
        <dbReference type="Proteomes" id="UP001148629"/>
    </source>
</evidence>
<reference evidence="1" key="1">
    <citation type="submission" date="2022-08" db="EMBL/GenBank/DDBJ databases">
        <title>Genome Sequence of Fusarium decemcellulare.</title>
        <authorList>
            <person name="Buettner E."/>
        </authorList>
    </citation>
    <scope>NUCLEOTIDE SEQUENCE</scope>
    <source>
        <strain evidence="1">Babe19</strain>
    </source>
</reference>
<organism evidence="1 2">
    <name type="scientific">Fusarium decemcellulare</name>
    <dbReference type="NCBI Taxonomy" id="57161"/>
    <lineage>
        <taxon>Eukaryota</taxon>
        <taxon>Fungi</taxon>
        <taxon>Dikarya</taxon>
        <taxon>Ascomycota</taxon>
        <taxon>Pezizomycotina</taxon>
        <taxon>Sordariomycetes</taxon>
        <taxon>Hypocreomycetidae</taxon>
        <taxon>Hypocreales</taxon>
        <taxon>Nectriaceae</taxon>
        <taxon>Fusarium</taxon>
        <taxon>Fusarium decemcellulare species complex</taxon>
    </lineage>
</organism>
<keyword evidence="2" id="KW-1185">Reference proteome</keyword>
<accession>A0ACC1S7Y1</accession>
<evidence type="ECO:0000313" key="1">
    <source>
        <dbReference type="EMBL" id="KAJ3534002.1"/>
    </source>
</evidence>
<gene>
    <name evidence="1" type="ORF">NM208_g7732</name>
</gene>
<dbReference type="EMBL" id="JANRMS010000819">
    <property type="protein sequence ID" value="KAJ3534002.1"/>
    <property type="molecule type" value="Genomic_DNA"/>
</dbReference>
<sequence>MASRICEDLNVIELLNCLRSTQDGTPGGPPNPACPELTVRDTWTRLHDAWWAVALQVQKEDAENGRESDPTLLDWPAFVKQQIPPDVPQSCSPCDPFRRLGSRRCEDPTCWPAPELISSLQTGCADRGTVALVSSLGSHGTTQHTNPITEQSVRRHNNESPAPPQILNVDVETAMDTLLQRHPRVIVDAATRARQALRGHQDLNDETPSSDEEQSTDSSHARTSASADHVSSVVHGSTVIVSNRRKRNREEEHDVLSGPRSSGAPTPELGRRRSSQGSPLFNLDKTTPNAETEPQRSEKRLEALRMLVELGPTVETDGETFVARQTRGLIDSIVHLSHLALEGLQSKE</sequence>
<name>A0ACC1S7Y1_9HYPO</name>